<evidence type="ECO:0000256" key="1">
    <source>
        <dbReference type="ARBA" id="ARBA00008873"/>
    </source>
</evidence>
<evidence type="ECO:0000256" key="2">
    <source>
        <dbReference type="ARBA" id="ARBA00022833"/>
    </source>
</evidence>
<dbReference type="AlphaFoldDB" id="A0A183IT90"/>
<protein>
    <submittedName>
        <fullName evidence="6">Zinc transporter ZIP8</fullName>
    </submittedName>
</protein>
<dbReference type="PANTHER" id="PTHR45820">
    <property type="entry name" value="FI23527P1"/>
    <property type="match status" value="1"/>
</dbReference>
<dbReference type="EMBL" id="UZAM01010083">
    <property type="protein sequence ID" value="VDP10934.1"/>
    <property type="molecule type" value="Genomic_DNA"/>
</dbReference>
<gene>
    <name evidence="4" type="ORF">SBAD_LOCUS6837</name>
</gene>
<keyword evidence="3" id="KW-0472">Membrane</keyword>
<evidence type="ECO:0000313" key="5">
    <source>
        <dbReference type="Proteomes" id="UP000270296"/>
    </source>
</evidence>
<reference evidence="4 5" key="2">
    <citation type="submission" date="2018-11" db="EMBL/GenBank/DDBJ databases">
        <authorList>
            <consortium name="Pathogen Informatics"/>
        </authorList>
    </citation>
    <scope>NUCLEOTIDE SEQUENCE [LARGE SCALE GENOMIC DNA]</scope>
</reference>
<dbReference type="PANTHER" id="PTHR45820:SF4">
    <property type="entry name" value="ZINC TRANSPORTER 63C, ISOFORM F"/>
    <property type="match status" value="1"/>
</dbReference>
<dbReference type="WBParaSite" id="SBAD_0000710001-mRNA-1">
    <property type="protein sequence ID" value="SBAD_0000710001-mRNA-1"/>
    <property type="gene ID" value="SBAD_0000710001"/>
</dbReference>
<keyword evidence="5" id="KW-1185">Reference proteome</keyword>
<sequence>MHRSPWLLGFQEFVLWFDPAASVVCCLILCMCILLVAFENVFILLLAVPKAVDLSDIESRLQKAFPNAAIHRLHIWSEGRSFLNLSVHFRLKSADLYEEHAEALRQFFQSYGIHHIVLQPEFEDQVDGKRTGCLFEMNDTFCNESDKL</sequence>
<dbReference type="OrthoDB" id="29444at2759"/>
<reference evidence="6" key="1">
    <citation type="submission" date="2016-06" db="UniProtKB">
        <authorList>
            <consortium name="WormBaseParasite"/>
        </authorList>
    </citation>
    <scope>IDENTIFICATION</scope>
</reference>
<accession>A0A183IT90</accession>
<dbReference type="GO" id="GO:0010312">
    <property type="term" value="P:detoxification of zinc ion"/>
    <property type="evidence" value="ECO:0007669"/>
    <property type="project" value="TreeGrafter"/>
</dbReference>
<keyword evidence="2" id="KW-0862">Zinc</keyword>
<evidence type="ECO:0000313" key="4">
    <source>
        <dbReference type="EMBL" id="VDP10934.1"/>
    </source>
</evidence>
<comment type="similarity">
    <text evidence="1">Belongs to the cation diffusion facilitator (CDF) transporter (TC 2.A.4) family. SLC30A subfamily.</text>
</comment>
<organism evidence="6">
    <name type="scientific">Soboliphyme baturini</name>
    <dbReference type="NCBI Taxonomy" id="241478"/>
    <lineage>
        <taxon>Eukaryota</taxon>
        <taxon>Metazoa</taxon>
        <taxon>Ecdysozoa</taxon>
        <taxon>Nematoda</taxon>
        <taxon>Enoplea</taxon>
        <taxon>Dorylaimia</taxon>
        <taxon>Dioctophymatida</taxon>
        <taxon>Dioctophymatoidea</taxon>
        <taxon>Soboliphymatidae</taxon>
        <taxon>Soboliphyme</taxon>
    </lineage>
</organism>
<name>A0A183IT90_9BILA</name>
<evidence type="ECO:0000256" key="3">
    <source>
        <dbReference type="SAM" id="Phobius"/>
    </source>
</evidence>
<evidence type="ECO:0000313" key="6">
    <source>
        <dbReference type="WBParaSite" id="SBAD_0000710001-mRNA-1"/>
    </source>
</evidence>
<dbReference type="Proteomes" id="UP000270296">
    <property type="component" value="Unassembled WGS sequence"/>
</dbReference>
<dbReference type="GO" id="GO:0006882">
    <property type="term" value="P:intracellular zinc ion homeostasis"/>
    <property type="evidence" value="ECO:0007669"/>
    <property type="project" value="TreeGrafter"/>
</dbReference>
<keyword evidence="3" id="KW-1133">Transmembrane helix</keyword>
<dbReference type="GO" id="GO:0016020">
    <property type="term" value="C:membrane"/>
    <property type="evidence" value="ECO:0007669"/>
    <property type="project" value="TreeGrafter"/>
</dbReference>
<proteinExistence type="inferred from homology"/>
<keyword evidence="3" id="KW-0812">Transmembrane</keyword>
<dbReference type="GO" id="GO:0005385">
    <property type="term" value="F:zinc ion transmembrane transporter activity"/>
    <property type="evidence" value="ECO:0007669"/>
    <property type="project" value="TreeGrafter"/>
</dbReference>
<feature type="transmembrane region" description="Helical" evidence="3">
    <location>
        <begin position="20"/>
        <end position="48"/>
    </location>
</feature>